<organism evidence="2 3">
    <name type="scientific">Rubritalea profundi</name>
    <dbReference type="NCBI Taxonomy" id="1658618"/>
    <lineage>
        <taxon>Bacteria</taxon>
        <taxon>Pseudomonadati</taxon>
        <taxon>Verrucomicrobiota</taxon>
        <taxon>Verrucomicrobiia</taxon>
        <taxon>Verrucomicrobiales</taxon>
        <taxon>Rubritaleaceae</taxon>
        <taxon>Rubritalea</taxon>
    </lineage>
</organism>
<dbReference type="AlphaFoldDB" id="A0A2S7U5U5"/>
<protein>
    <recommendedName>
        <fullName evidence="4">Porin</fullName>
    </recommendedName>
</protein>
<reference evidence="2 3" key="1">
    <citation type="submission" date="2016-12" db="EMBL/GenBank/DDBJ databases">
        <title>Study of bacterial adaptation to deep sea.</title>
        <authorList>
            <person name="Song J."/>
            <person name="Yoshizawa S."/>
            <person name="Kogure K."/>
        </authorList>
    </citation>
    <scope>NUCLEOTIDE SEQUENCE [LARGE SCALE GENOMIC DNA]</scope>
    <source>
        <strain evidence="2 3">SAORIC-165</strain>
    </source>
</reference>
<dbReference type="SUPFAM" id="SSF56935">
    <property type="entry name" value="Porins"/>
    <property type="match status" value="1"/>
</dbReference>
<dbReference type="RefSeq" id="WP_105044389.1">
    <property type="nucleotide sequence ID" value="NZ_MQWA01000001.1"/>
</dbReference>
<feature type="signal peptide" evidence="1">
    <location>
        <begin position="1"/>
        <end position="21"/>
    </location>
</feature>
<proteinExistence type="predicted"/>
<evidence type="ECO:0000256" key="1">
    <source>
        <dbReference type="SAM" id="SignalP"/>
    </source>
</evidence>
<name>A0A2S7U5U5_9BACT</name>
<sequence length="367" mass="41117">MNKTLFTTAALSSALLGVAFAGSEVDALDSSLISKEQSLFDRFSFGSYGEIHAQVGDGTDNIDPHRIVLFADFKLTDKLRFVSETELEHALRKYEGSDWTSDGVEFKLEQAYFEYSFSEEVTGYAGLYLVPVGVINQIHEPTTFYGVERPNVEKYILPTTWTELSVGASKKYDNGLQVDAVLHSGLDTRGSDGYIRGGRSNYQFEEYQQNTDSWAMTARAKYTGIAGVELAGSLQYQYDTSSSLSGQQDAILASTHGVYRKGGFQFIALANYWNIDGYSDSDTENQWGYYFEPSYAWDTAIGKVGVFGRFSQYEYFKGSQKEISEFSVGANYWLNENWVVKTDYLNADEKGKSGSNETYNFGIGWSY</sequence>
<comment type="caution">
    <text evidence="2">The sequence shown here is derived from an EMBL/GenBank/DDBJ whole genome shotgun (WGS) entry which is preliminary data.</text>
</comment>
<evidence type="ECO:0000313" key="3">
    <source>
        <dbReference type="Proteomes" id="UP000239907"/>
    </source>
</evidence>
<keyword evidence="1" id="KW-0732">Signal</keyword>
<dbReference type="OrthoDB" id="9768080at2"/>
<dbReference type="InterPro" id="IPR023614">
    <property type="entry name" value="Porin_dom_sf"/>
</dbReference>
<feature type="chain" id="PRO_5015447625" description="Porin" evidence="1">
    <location>
        <begin position="22"/>
        <end position="367"/>
    </location>
</feature>
<dbReference type="EMBL" id="MQWA01000001">
    <property type="protein sequence ID" value="PQJ29877.1"/>
    <property type="molecule type" value="Genomic_DNA"/>
</dbReference>
<keyword evidence="3" id="KW-1185">Reference proteome</keyword>
<dbReference type="Proteomes" id="UP000239907">
    <property type="component" value="Unassembled WGS sequence"/>
</dbReference>
<evidence type="ECO:0000313" key="2">
    <source>
        <dbReference type="EMBL" id="PQJ29877.1"/>
    </source>
</evidence>
<evidence type="ECO:0008006" key="4">
    <source>
        <dbReference type="Google" id="ProtNLM"/>
    </source>
</evidence>
<dbReference type="Gene3D" id="2.40.160.10">
    <property type="entry name" value="Porin"/>
    <property type="match status" value="1"/>
</dbReference>
<gene>
    <name evidence="2" type="ORF">BSZ32_16225</name>
</gene>
<accession>A0A2S7U5U5</accession>